<comment type="caution">
    <text evidence="1">The sequence shown here is derived from an EMBL/GenBank/DDBJ whole genome shotgun (WGS) entry which is preliminary data.</text>
</comment>
<name>A0AAN8R3M9_9TELE</name>
<sequence length="72" mass="7643">MAEQVTVVTMEEAAEEGPVVMAEQVTVVTMEEAVEGGPVVTYAEQVTVVTMEEGTDLNQGRLKFSGREGGPL</sequence>
<reference evidence="1 2" key="1">
    <citation type="submission" date="2021-04" db="EMBL/GenBank/DDBJ databases">
        <authorList>
            <person name="De Guttry C."/>
            <person name="Zahm M."/>
            <person name="Klopp C."/>
            <person name="Cabau C."/>
            <person name="Louis A."/>
            <person name="Berthelot C."/>
            <person name="Parey E."/>
            <person name="Roest Crollius H."/>
            <person name="Montfort J."/>
            <person name="Robinson-Rechavi M."/>
            <person name="Bucao C."/>
            <person name="Bouchez O."/>
            <person name="Gislard M."/>
            <person name="Lluch J."/>
            <person name="Milhes M."/>
            <person name="Lampietro C."/>
            <person name="Lopez Roques C."/>
            <person name="Donnadieu C."/>
            <person name="Braasch I."/>
            <person name="Desvignes T."/>
            <person name="Postlethwait J."/>
            <person name="Bobe J."/>
            <person name="Wedekind C."/>
            <person name="Guiguen Y."/>
        </authorList>
    </citation>
    <scope>NUCLEOTIDE SEQUENCE [LARGE SCALE GENOMIC DNA]</scope>
    <source>
        <strain evidence="1">Cs_M1</strain>
        <tissue evidence="1">Blood</tissue>
    </source>
</reference>
<dbReference type="EMBL" id="JAGTTL010000005">
    <property type="protein sequence ID" value="KAK6322188.1"/>
    <property type="molecule type" value="Genomic_DNA"/>
</dbReference>
<evidence type="ECO:0000313" key="2">
    <source>
        <dbReference type="Proteomes" id="UP001356427"/>
    </source>
</evidence>
<protein>
    <submittedName>
        <fullName evidence="1">Uncharacterized protein</fullName>
    </submittedName>
</protein>
<evidence type="ECO:0000313" key="1">
    <source>
        <dbReference type="EMBL" id="KAK6322188.1"/>
    </source>
</evidence>
<keyword evidence="2" id="KW-1185">Reference proteome</keyword>
<dbReference type="AlphaFoldDB" id="A0AAN8R3M9"/>
<proteinExistence type="predicted"/>
<organism evidence="1 2">
    <name type="scientific">Coregonus suidteri</name>
    <dbReference type="NCBI Taxonomy" id="861788"/>
    <lineage>
        <taxon>Eukaryota</taxon>
        <taxon>Metazoa</taxon>
        <taxon>Chordata</taxon>
        <taxon>Craniata</taxon>
        <taxon>Vertebrata</taxon>
        <taxon>Euteleostomi</taxon>
        <taxon>Actinopterygii</taxon>
        <taxon>Neopterygii</taxon>
        <taxon>Teleostei</taxon>
        <taxon>Protacanthopterygii</taxon>
        <taxon>Salmoniformes</taxon>
        <taxon>Salmonidae</taxon>
        <taxon>Coregoninae</taxon>
        <taxon>Coregonus</taxon>
    </lineage>
</organism>
<dbReference type="Proteomes" id="UP001356427">
    <property type="component" value="Unassembled WGS sequence"/>
</dbReference>
<accession>A0AAN8R3M9</accession>
<gene>
    <name evidence="1" type="ORF">J4Q44_G00069800</name>
</gene>